<proteinExistence type="predicted"/>
<organism evidence="1 2">
    <name type="scientific">Sphingobacterium multivorum</name>
    <dbReference type="NCBI Taxonomy" id="28454"/>
    <lineage>
        <taxon>Bacteria</taxon>
        <taxon>Pseudomonadati</taxon>
        <taxon>Bacteroidota</taxon>
        <taxon>Sphingobacteriia</taxon>
        <taxon>Sphingobacteriales</taxon>
        <taxon>Sphingobacteriaceae</taxon>
        <taxon>Sphingobacterium</taxon>
    </lineage>
</organism>
<evidence type="ECO:0000313" key="1">
    <source>
        <dbReference type="EMBL" id="SPZ94420.1"/>
    </source>
</evidence>
<evidence type="ECO:0000313" key="2">
    <source>
        <dbReference type="Proteomes" id="UP000251241"/>
    </source>
</evidence>
<name>A0A2X2LXY1_SPHMU</name>
<sequence>MTYKSIKNANRFNGKKLHLFKLFIDNIRIGLV</sequence>
<evidence type="ECO:0008006" key="3">
    <source>
        <dbReference type="Google" id="ProtNLM"/>
    </source>
</evidence>
<dbReference type="EMBL" id="UAUU01000011">
    <property type="protein sequence ID" value="SPZ94420.1"/>
    <property type="molecule type" value="Genomic_DNA"/>
</dbReference>
<accession>A0A2X2LXY1</accession>
<dbReference type="Proteomes" id="UP000251241">
    <property type="component" value="Unassembled WGS sequence"/>
</dbReference>
<protein>
    <recommendedName>
        <fullName evidence="3">Transposase</fullName>
    </recommendedName>
</protein>
<gene>
    <name evidence="1" type="ORF">NCTC11343_05289</name>
</gene>
<dbReference type="AlphaFoldDB" id="A0A2X2LXY1"/>
<reference evidence="1 2" key="1">
    <citation type="submission" date="2018-06" db="EMBL/GenBank/DDBJ databases">
        <authorList>
            <consortium name="Pathogen Informatics"/>
            <person name="Doyle S."/>
        </authorList>
    </citation>
    <scope>NUCLEOTIDE SEQUENCE [LARGE SCALE GENOMIC DNA]</scope>
    <source>
        <strain evidence="1 2">NCTC11343</strain>
    </source>
</reference>